<sequence>MQVAAFLSDLTSLQVCDPKAALTLVTTKPSNIDSAGPETLARQHDGDVDLKRAKDLLDLHAAVRVAHQDGMDRELNSAREAVAKVTREL</sequence>
<protein>
    <submittedName>
        <fullName evidence="1">Uncharacterized protein</fullName>
    </submittedName>
</protein>
<organism evidence="1 2">
    <name type="scientific">Salinomyces thailandicus</name>
    <dbReference type="NCBI Taxonomy" id="706561"/>
    <lineage>
        <taxon>Eukaryota</taxon>
        <taxon>Fungi</taxon>
        <taxon>Dikarya</taxon>
        <taxon>Ascomycota</taxon>
        <taxon>Pezizomycotina</taxon>
        <taxon>Dothideomycetes</taxon>
        <taxon>Dothideomycetidae</taxon>
        <taxon>Mycosphaerellales</taxon>
        <taxon>Teratosphaeriaceae</taxon>
        <taxon>Salinomyces</taxon>
    </lineage>
</organism>
<accession>A0A4U0U113</accession>
<dbReference type="AlphaFoldDB" id="A0A4U0U113"/>
<gene>
    <name evidence="1" type="ORF">B0A50_04123</name>
</gene>
<evidence type="ECO:0000313" key="1">
    <source>
        <dbReference type="EMBL" id="TKA28152.1"/>
    </source>
</evidence>
<dbReference type="EMBL" id="NAJL01000019">
    <property type="protein sequence ID" value="TKA28152.1"/>
    <property type="molecule type" value="Genomic_DNA"/>
</dbReference>
<evidence type="ECO:0000313" key="2">
    <source>
        <dbReference type="Proteomes" id="UP000308549"/>
    </source>
</evidence>
<dbReference type="OrthoDB" id="5394455at2759"/>
<proteinExistence type="predicted"/>
<name>A0A4U0U113_9PEZI</name>
<keyword evidence="2" id="KW-1185">Reference proteome</keyword>
<reference evidence="1 2" key="1">
    <citation type="submission" date="2017-03" db="EMBL/GenBank/DDBJ databases">
        <title>Genomes of endolithic fungi from Antarctica.</title>
        <authorList>
            <person name="Coleine C."/>
            <person name="Masonjones S."/>
            <person name="Stajich J.E."/>
        </authorList>
    </citation>
    <scope>NUCLEOTIDE SEQUENCE [LARGE SCALE GENOMIC DNA]</scope>
    <source>
        <strain evidence="1 2">CCFEE 6315</strain>
    </source>
</reference>
<dbReference type="Proteomes" id="UP000308549">
    <property type="component" value="Unassembled WGS sequence"/>
</dbReference>
<comment type="caution">
    <text evidence="1">The sequence shown here is derived from an EMBL/GenBank/DDBJ whole genome shotgun (WGS) entry which is preliminary data.</text>
</comment>